<feature type="domain" description="Solute-binding protein family 5" evidence="4">
    <location>
        <begin position="76"/>
        <end position="293"/>
    </location>
</feature>
<dbReference type="PANTHER" id="PTHR30290">
    <property type="entry name" value="PERIPLASMIC BINDING COMPONENT OF ABC TRANSPORTER"/>
    <property type="match status" value="1"/>
</dbReference>
<gene>
    <name evidence="5" type="ORF">K5V21_18500</name>
</gene>
<proteinExistence type="inferred from homology"/>
<sequence length="496" mass="57787">MKKFLIPCIFIALLLIFTLSFIEIEKLDDSNGTESLLYAVNTIPNELKDVSKLTVREEDIICATSKGLVEKDSEGKIVPSLATEVNVKEDGIEYEFKIREDAYWSDGNRITAEDIANFFKELLKEEKDENIEPFLDVYGAREFRKGNVTFENGVAINSKEEVLIIRLNKKNDKFLEELTKTQYRVRRYLMMWDDIENNYKTIVYSGEYYINKVTDEGIELKKNNNSSKDVSVETINIVEDDNEELSMAAFEIGQRDMVVNPPNTQLNRLQSEGRLKTFPSDNGKYISLNSEDESLPLSVRKTLYFNINLAMTSYQEENSNYLELAESSYFRDDKENLDKLQSRKVMTTKQSGKIPEVITFMAKDNNENRAILKHIQSWFKDNTESTVRYTLVTEEEFKNLELRNRYDAVIIDETANSNNKEEFYLKLKGYYTEKELSMYEEIIKTTNKNFNGLEDTLFNSYSILPLLFEKKNVAVSKDVKNIEFDWYGNINFKTLK</sequence>
<accession>A0ABS7L2Y3</accession>
<organism evidence="5 6">
    <name type="scientific">Clostridium sardiniense</name>
    <name type="common">Clostridium absonum</name>
    <dbReference type="NCBI Taxonomy" id="29369"/>
    <lineage>
        <taxon>Bacteria</taxon>
        <taxon>Bacillati</taxon>
        <taxon>Bacillota</taxon>
        <taxon>Clostridia</taxon>
        <taxon>Eubacteriales</taxon>
        <taxon>Clostridiaceae</taxon>
        <taxon>Clostridium</taxon>
    </lineage>
</organism>
<keyword evidence="3" id="KW-0732">Signal</keyword>
<dbReference type="InterPro" id="IPR039424">
    <property type="entry name" value="SBP_5"/>
</dbReference>
<dbReference type="Gene3D" id="3.90.76.10">
    <property type="entry name" value="Dipeptide-binding Protein, Domain 1"/>
    <property type="match status" value="1"/>
</dbReference>
<comment type="caution">
    <text evidence="5">The sequence shown here is derived from an EMBL/GenBank/DDBJ whole genome shotgun (WGS) entry which is preliminary data.</text>
</comment>
<keyword evidence="6" id="KW-1185">Reference proteome</keyword>
<comment type="similarity">
    <text evidence="1">Belongs to the bacterial solute-binding protein 5 family.</text>
</comment>
<dbReference type="EMBL" id="JAIKTU010000025">
    <property type="protein sequence ID" value="MBY0757419.1"/>
    <property type="molecule type" value="Genomic_DNA"/>
</dbReference>
<keyword evidence="2" id="KW-0813">Transport</keyword>
<dbReference type="InterPro" id="IPR000914">
    <property type="entry name" value="SBP_5_dom"/>
</dbReference>
<dbReference type="Gene3D" id="3.40.190.10">
    <property type="entry name" value="Periplasmic binding protein-like II"/>
    <property type="match status" value="1"/>
</dbReference>
<dbReference type="PANTHER" id="PTHR30290:SF9">
    <property type="entry name" value="OLIGOPEPTIDE-BINDING PROTEIN APPA"/>
    <property type="match status" value="1"/>
</dbReference>
<evidence type="ECO:0000313" key="5">
    <source>
        <dbReference type="EMBL" id="MBY0757419.1"/>
    </source>
</evidence>
<dbReference type="RefSeq" id="WP_221862549.1">
    <property type="nucleotide sequence ID" value="NZ_JAIKTU010000025.1"/>
</dbReference>
<evidence type="ECO:0000256" key="1">
    <source>
        <dbReference type="ARBA" id="ARBA00005695"/>
    </source>
</evidence>
<dbReference type="Proteomes" id="UP001299068">
    <property type="component" value="Unassembled WGS sequence"/>
</dbReference>
<dbReference type="Pfam" id="PF00496">
    <property type="entry name" value="SBP_bac_5"/>
    <property type="match status" value="1"/>
</dbReference>
<dbReference type="Gene3D" id="3.10.105.10">
    <property type="entry name" value="Dipeptide-binding Protein, Domain 3"/>
    <property type="match status" value="1"/>
</dbReference>
<evidence type="ECO:0000259" key="4">
    <source>
        <dbReference type="Pfam" id="PF00496"/>
    </source>
</evidence>
<evidence type="ECO:0000256" key="3">
    <source>
        <dbReference type="ARBA" id="ARBA00022729"/>
    </source>
</evidence>
<reference evidence="5 6" key="1">
    <citation type="journal article" date="2021" name="Cell Host Microbe">
        <title>in vivo commensal control of Clostridioides difficile virulence.</title>
        <authorList>
            <person name="Girinathan B.P."/>
            <person name="Dibenedetto N."/>
            <person name="Worley J.N."/>
            <person name="Peltier J."/>
            <person name="Arrieta-Ortiz M.L."/>
            <person name="Rupa Christinal Immanuel S."/>
            <person name="Lavin R."/>
            <person name="Delaney M.L."/>
            <person name="Cummins C."/>
            <person name="Hoffmann M."/>
            <person name="Luo Y."/>
            <person name="Gonzalez-Escalona N."/>
            <person name="Allard M."/>
            <person name="Onderdonk A.B."/>
            <person name="Gerber G.K."/>
            <person name="Sonenshein A.L."/>
            <person name="Baliga N."/>
            <person name="Dupuy B."/>
            <person name="Bry L."/>
        </authorList>
    </citation>
    <scope>NUCLEOTIDE SEQUENCE [LARGE SCALE GENOMIC DNA]</scope>
    <source>
        <strain evidence="5 6">DSM 599</strain>
    </source>
</reference>
<name>A0ABS7L2Y3_CLOSR</name>
<dbReference type="SUPFAM" id="SSF53850">
    <property type="entry name" value="Periplasmic binding protein-like II"/>
    <property type="match status" value="1"/>
</dbReference>
<protein>
    <submittedName>
        <fullName evidence="5">Peptide ABC transporter substrate-binding protein</fullName>
    </submittedName>
</protein>
<evidence type="ECO:0000256" key="2">
    <source>
        <dbReference type="ARBA" id="ARBA00022448"/>
    </source>
</evidence>
<evidence type="ECO:0000313" key="6">
    <source>
        <dbReference type="Proteomes" id="UP001299068"/>
    </source>
</evidence>